<dbReference type="GO" id="GO:0005344">
    <property type="term" value="F:oxygen carrier activity"/>
    <property type="evidence" value="ECO:0007669"/>
    <property type="project" value="UniProtKB-KW"/>
</dbReference>
<keyword evidence="2 6" id="KW-0349">Heme</keyword>
<dbReference type="GO" id="GO:0071949">
    <property type="term" value="F:FAD binding"/>
    <property type="evidence" value="ECO:0007669"/>
    <property type="project" value="TreeGrafter"/>
</dbReference>
<evidence type="ECO:0000313" key="8">
    <source>
        <dbReference type="EMBL" id="RDU71578.1"/>
    </source>
</evidence>
<evidence type="ECO:0000256" key="6">
    <source>
        <dbReference type="RuleBase" id="RU000356"/>
    </source>
</evidence>
<dbReference type="PROSITE" id="PS01033">
    <property type="entry name" value="GLOBIN"/>
    <property type="match status" value="1"/>
</dbReference>
<dbReference type="FunFam" id="1.10.490.10:FF:000003">
    <property type="entry name" value="Flavohemoprotein"/>
    <property type="match status" value="1"/>
</dbReference>
<dbReference type="GO" id="GO:0071500">
    <property type="term" value="P:cellular response to nitrosative stress"/>
    <property type="evidence" value="ECO:0007669"/>
    <property type="project" value="TreeGrafter"/>
</dbReference>
<keyword evidence="5" id="KW-0408">Iron</keyword>
<dbReference type="PANTHER" id="PTHR43396">
    <property type="entry name" value="FLAVOHEMOPROTEIN"/>
    <property type="match status" value="1"/>
</dbReference>
<dbReference type="GO" id="GO:0046210">
    <property type="term" value="P:nitric oxide catabolic process"/>
    <property type="evidence" value="ECO:0007669"/>
    <property type="project" value="TreeGrafter"/>
</dbReference>
<reference evidence="8 9" key="1">
    <citation type="submission" date="2018-04" db="EMBL/GenBank/DDBJ databases">
        <title>Novel Campyloabacter and Helicobacter Species and Strains.</title>
        <authorList>
            <person name="Mannion A.J."/>
            <person name="Shen Z."/>
            <person name="Fox J.G."/>
        </authorList>
    </citation>
    <scope>NUCLEOTIDE SEQUENCE [LARGE SCALE GENOMIC DNA]</scope>
    <source>
        <strain evidence="8 9">MIT 97-5075</strain>
    </source>
</reference>
<evidence type="ECO:0000256" key="2">
    <source>
        <dbReference type="ARBA" id="ARBA00022617"/>
    </source>
</evidence>
<dbReference type="EMBL" id="NXLW01000011">
    <property type="protein sequence ID" value="RDU71578.1"/>
    <property type="molecule type" value="Genomic_DNA"/>
</dbReference>
<accession>A0A3D8J254</accession>
<dbReference type="Gene3D" id="1.10.490.10">
    <property type="entry name" value="Globins"/>
    <property type="match status" value="1"/>
</dbReference>
<dbReference type="InterPro" id="IPR000971">
    <property type="entry name" value="Globin"/>
</dbReference>
<comment type="similarity">
    <text evidence="1">In the C-terminal section; belongs to the flavoprotein pyridine nucleotide cytochrome reductase family.</text>
</comment>
<dbReference type="GO" id="GO:0046872">
    <property type="term" value="F:metal ion binding"/>
    <property type="evidence" value="ECO:0007669"/>
    <property type="project" value="UniProtKB-KW"/>
</dbReference>
<dbReference type="GO" id="GO:0019825">
    <property type="term" value="F:oxygen binding"/>
    <property type="evidence" value="ECO:0007669"/>
    <property type="project" value="InterPro"/>
</dbReference>
<evidence type="ECO:0000256" key="5">
    <source>
        <dbReference type="ARBA" id="ARBA00023004"/>
    </source>
</evidence>
<evidence type="ECO:0000256" key="1">
    <source>
        <dbReference type="ARBA" id="ARBA00006401"/>
    </source>
</evidence>
<name>A0A3D8J254_9HELI</name>
<sequence length="144" mass="16578">MTQQQIQIIKDCIPALEQHGKEITKEFYRILFEDYPEVKPLFNPQKQESEEQPKALATAILKAAQNIENLDALTSFVDKVAHTHVKLQVQPEHYPLVGTSLLKAIKNILNPDDRVLEAWGAAYDKIAQFYIARESELYDKQENK</sequence>
<dbReference type="GO" id="GO:0020037">
    <property type="term" value="F:heme binding"/>
    <property type="evidence" value="ECO:0007669"/>
    <property type="project" value="InterPro"/>
</dbReference>
<dbReference type="SUPFAM" id="SSF46458">
    <property type="entry name" value="Globin-like"/>
    <property type="match status" value="1"/>
</dbReference>
<keyword evidence="4" id="KW-0479">Metal-binding</keyword>
<organism evidence="8 9">
    <name type="scientific">Helicobacter aurati</name>
    <dbReference type="NCBI Taxonomy" id="137778"/>
    <lineage>
        <taxon>Bacteria</taxon>
        <taxon>Pseudomonadati</taxon>
        <taxon>Campylobacterota</taxon>
        <taxon>Epsilonproteobacteria</taxon>
        <taxon>Campylobacterales</taxon>
        <taxon>Helicobacteraceae</taxon>
        <taxon>Helicobacter</taxon>
    </lineage>
</organism>
<dbReference type="InterPro" id="IPR012292">
    <property type="entry name" value="Globin/Proto"/>
</dbReference>
<protein>
    <submittedName>
        <fullName evidence="8">Globin</fullName>
    </submittedName>
</protein>
<comment type="caution">
    <text evidence="8">The sequence shown here is derived from an EMBL/GenBank/DDBJ whole genome shotgun (WGS) entry which is preliminary data.</text>
</comment>
<comment type="similarity">
    <text evidence="6">Belongs to the globin family.</text>
</comment>
<evidence type="ECO:0000256" key="4">
    <source>
        <dbReference type="ARBA" id="ARBA00022723"/>
    </source>
</evidence>
<dbReference type="OrthoDB" id="3213438at2"/>
<dbReference type="InterPro" id="IPR009050">
    <property type="entry name" value="Globin-like_sf"/>
</dbReference>
<gene>
    <name evidence="8" type="ORF">CQA66_06365</name>
</gene>
<dbReference type="PANTHER" id="PTHR43396:SF3">
    <property type="entry name" value="FLAVOHEMOPROTEIN"/>
    <property type="match status" value="1"/>
</dbReference>
<dbReference type="Proteomes" id="UP000256424">
    <property type="component" value="Unassembled WGS sequence"/>
</dbReference>
<keyword evidence="9" id="KW-1185">Reference proteome</keyword>
<dbReference type="AlphaFoldDB" id="A0A3D8J254"/>
<dbReference type="CDD" id="cd08922">
    <property type="entry name" value="FHb-globin"/>
    <property type="match status" value="1"/>
</dbReference>
<keyword evidence="6" id="KW-0813">Transport</keyword>
<proteinExistence type="inferred from homology"/>
<evidence type="ECO:0000313" key="9">
    <source>
        <dbReference type="Proteomes" id="UP000256424"/>
    </source>
</evidence>
<keyword evidence="3 6" id="KW-0561">Oxygen transport</keyword>
<evidence type="ECO:0000259" key="7">
    <source>
        <dbReference type="PROSITE" id="PS01033"/>
    </source>
</evidence>
<dbReference type="GO" id="GO:0008941">
    <property type="term" value="F:nitric oxide dioxygenase NAD(P)H activity"/>
    <property type="evidence" value="ECO:0007669"/>
    <property type="project" value="TreeGrafter"/>
</dbReference>
<evidence type="ECO:0000256" key="3">
    <source>
        <dbReference type="ARBA" id="ARBA00022621"/>
    </source>
</evidence>
<feature type="domain" description="Globin" evidence="7">
    <location>
        <begin position="1"/>
        <end position="135"/>
    </location>
</feature>
<dbReference type="Pfam" id="PF00042">
    <property type="entry name" value="Globin"/>
    <property type="match status" value="1"/>
</dbReference>
<dbReference type="RefSeq" id="WP_104763301.1">
    <property type="nucleotide sequence ID" value="NZ_FZPM01000018.1"/>
</dbReference>